<feature type="signal peptide" evidence="3">
    <location>
        <begin position="1"/>
        <end position="19"/>
    </location>
</feature>
<keyword evidence="2" id="KW-0560">Oxidoreductase</keyword>
<dbReference type="InterPro" id="IPR036318">
    <property type="entry name" value="FAD-bd_PCMH-like_sf"/>
</dbReference>
<dbReference type="EMBL" id="AM920436">
    <property type="protein sequence ID" value="CAP95848.1"/>
    <property type="molecule type" value="Genomic_DNA"/>
</dbReference>
<dbReference type="AlphaFoldDB" id="B6HNN5"/>
<evidence type="ECO:0000256" key="1">
    <source>
        <dbReference type="ARBA" id="ARBA00005466"/>
    </source>
</evidence>
<evidence type="ECO:0000259" key="4">
    <source>
        <dbReference type="PROSITE" id="PS51387"/>
    </source>
</evidence>
<dbReference type="InterPro" id="IPR016166">
    <property type="entry name" value="FAD-bd_PCMH"/>
</dbReference>
<dbReference type="InterPro" id="IPR050432">
    <property type="entry name" value="FAD-linked_Oxidoreductases_BP"/>
</dbReference>
<dbReference type="eggNOG" id="ENOG502QQWK">
    <property type="taxonomic scope" value="Eukaryota"/>
</dbReference>
<gene>
    <name evidence="5" type="ORF">Pc21g09510</name>
    <name evidence="5" type="ORF">PCH_Pc21g09510</name>
</gene>
<dbReference type="InterPro" id="IPR012951">
    <property type="entry name" value="BBE"/>
</dbReference>
<feature type="chain" id="PRO_5002843699" evidence="3">
    <location>
        <begin position="20"/>
        <end position="589"/>
    </location>
</feature>
<accession>B6HNN5</accession>
<dbReference type="InterPro" id="IPR016169">
    <property type="entry name" value="FAD-bd_PCMH_sub2"/>
</dbReference>
<keyword evidence="6" id="KW-1185">Reference proteome</keyword>
<comment type="similarity">
    <text evidence="1">Belongs to the oxygen-dependent FAD-linked oxidoreductase family.</text>
</comment>
<keyword evidence="3" id="KW-0732">Signal</keyword>
<evidence type="ECO:0000256" key="2">
    <source>
        <dbReference type="ARBA" id="ARBA00023002"/>
    </source>
</evidence>
<evidence type="ECO:0000313" key="6">
    <source>
        <dbReference type="Proteomes" id="UP000000724"/>
    </source>
</evidence>
<dbReference type="PANTHER" id="PTHR13878">
    <property type="entry name" value="GULONOLACTONE OXIDASE"/>
    <property type="match status" value="1"/>
</dbReference>
<evidence type="ECO:0000313" key="5">
    <source>
        <dbReference type="EMBL" id="CAP95848.1"/>
    </source>
</evidence>
<dbReference type="Pfam" id="PF01565">
    <property type="entry name" value="FAD_binding_4"/>
    <property type="match status" value="1"/>
</dbReference>
<dbReference type="BioCyc" id="PCHR:PC21G09510-MONOMER"/>
<dbReference type="InterPro" id="IPR006094">
    <property type="entry name" value="Oxid_FAD_bind_N"/>
</dbReference>
<dbReference type="Pfam" id="PF08031">
    <property type="entry name" value="BBE"/>
    <property type="match status" value="1"/>
</dbReference>
<protein>
    <submittedName>
        <fullName evidence="5">Pc21g09510 protein</fullName>
    </submittedName>
</protein>
<dbReference type="HOGENOM" id="CLU_018354_4_4_1"/>
<organism evidence="5 6">
    <name type="scientific">Penicillium rubens (strain ATCC 28089 / DSM 1075 / NRRL 1951 / Wisconsin 54-1255)</name>
    <name type="common">Penicillium chrysogenum</name>
    <dbReference type="NCBI Taxonomy" id="500485"/>
    <lineage>
        <taxon>Eukaryota</taxon>
        <taxon>Fungi</taxon>
        <taxon>Dikarya</taxon>
        <taxon>Ascomycota</taxon>
        <taxon>Pezizomycotina</taxon>
        <taxon>Eurotiomycetes</taxon>
        <taxon>Eurotiomycetidae</taxon>
        <taxon>Eurotiales</taxon>
        <taxon>Aspergillaceae</taxon>
        <taxon>Penicillium</taxon>
        <taxon>Penicillium chrysogenum species complex</taxon>
    </lineage>
</organism>
<evidence type="ECO:0000256" key="3">
    <source>
        <dbReference type="SAM" id="SignalP"/>
    </source>
</evidence>
<name>B6HNN5_PENRW</name>
<reference evidence="5 6" key="1">
    <citation type="journal article" date="2008" name="Nat. Biotechnol.">
        <title>Genome sequencing and analysis of the filamentous fungus Penicillium chrysogenum.</title>
        <authorList>
            <person name="van den Berg M.A."/>
            <person name="Albang R."/>
            <person name="Albermann K."/>
            <person name="Badger J.H."/>
            <person name="Daran J.-M."/>
            <person name="Driessen A.J.M."/>
            <person name="Garcia-Estrada C."/>
            <person name="Fedorova N.D."/>
            <person name="Harris D.M."/>
            <person name="Heijne W.H.M."/>
            <person name="Joardar V.S."/>
            <person name="Kiel J.A.K.W."/>
            <person name="Kovalchuk A."/>
            <person name="Martin J.F."/>
            <person name="Nierman W.C."/>
            <person name="Nijland J.G."/>
            <person name="Pronk J.T."/>
            <person name="Roubos J.A."/>
            <person name="van der Klei I.J."/>
            <person name="van Peij N.N.M.E."/>
            <person name="Veenhuis M."/>
            <person name="von Doehren H."/>
            <person name="Wagner C."/>
            <person name="Wortman J.R."/>
            <person name="Bovenberg R.A.L."/>
        </authorList>
    </citation>
    <scope>NUCLEOTIDE SEQUENCE [LARGE SCALE GENOMIC DNA]</scope>
    <source>
        <strain evidence="6">ATCC 28089 / DSM 1075 / NRRL 1951 / Wisconsin 54-1255</strain>
    </source>
</reference>
<dbReference type="SUPFAM" id="SSF56176">
    <property type="entry name" value="FAD-binding/transporter-associated domain-like"/>
    <property type="match status" value="1"/>
</dbReference>
<dbReference type="OrthoDB" id="9983560at2759"/>
<feature type="domain" description="FAD-binding PCMH-type" evidence="4">
    <location>
        <begin position="125"/>
        <end position="307"/>
    </location>
</feature>
<dbReference type="GO" id="GO:0071949">
    <property type="term" value="F:FAD binding"/>
    <property type="evidence" value="ECO:0007669"/>
    <property type="project" value="InterPro"/>
</dbReference>
<dbReference type="VEuPathDB" id="FungiDB:PCH_Pc21g09510"/>
<dbReference type="GO" id="GO:0016491">
    <property type="term" value="F:oxidoreductase activity"/>
    <property type="evidence" value="ECO:0007669"/>
    <property type="project" value="UniProtKB-KW"/>
</dbReference>
<proteinExistence type="inferred from homology"/>
<dbReference type="Gene3D" id="3.30.465.10">
    <property type="match status" value="2"/>
</dbReference>
<dbReference type="PROSITE" id="PS51387">
    <property type="entry name" value="FAD_PCMH"/>
    <property type="match status" value="1"/>
</dbReference>
<dbReference type="PANTHER" id="PTHR13878:SF91">
    <property type="entry name" value="FAD BINDING DOMAIN PROTEIN (AFU_ORTHOLOGUE AFUA_6G12070)-RELATED"/>
    <property type="match status" value="1"/>
</dbReference>
<sequence length="589" mass="63864">MRFLSALLPVSLLAYSVAAAGSQCKCAPSDPCWPSDADWSALNETVSGRLIKTIPPGSVCYKSEPNYNPSACQYLLKNWSNPEYHSSNPVTVSDPLWSNNTCTPIYPNGTSVSGDPHARAKGCSLGYLSLYVVNATTARHVQATLEFAKDHNVRLNIKNTGHNPEKRECIAHKIRIWTHHMKQFKIHQSFKPSNCSSANSHMAATVGAGIQDGELLDQLAKRNLTAVAGTSMDVGVAGWATGGGHGVLTGAYGMGADNVMEATVVTPNGDLVTANKCQNKDLFWAIRGGGGGTFGVILSLTVNAYPMPSLSTATVSMTARNGTSAKAWWRVIAGIHKEMVKLQDAGVMGYYTAGVSPYGFQYTMFQPNTSNTTSIDHLISPLIIHVQKHNDSVDSSSFSSWLPVWYAIEKSMPPGGHAGLNYGARATRLIPRKAIEDTDSLAETLEIIGDRNEAFADGVSNPSLSGTMTISHRPVDSSLNPAWRDAAVHLISGVKWNDRLPISAAEKAIAQVTNTTGYAMRQLAPDSGVYYNEANPWEPDWQWAFWGPNYPRILSIKQKYDPDNLLWCHHCVGSESFVQQNNGSLCPVF</sequence>
<dbReference type="Proteomes" id="UP000000724">
    <property type="component" value="Contig Pc00c21"/>
</dbReference>
<dbReference type="OMA" id="KNTGHNP"/>